<dbReference type="GO" id="GO:0043539">
    <property type="term" value="F:protein serine/threonine kinase activator activity"/>
    <property type="evidence" value="ECO:0007669"/>
    <property type="project" value="InterPro"/>
</dbReference>
<dbReference type="PROSITE" id="PS50011">
    <property type="entry name" value="PROTEIN_KINASE_DOM"/>
    <property type="match status" value="1"/>
</dbReference>
<dbReference type="OrthoDB" id="248923at2759"/>
<dbReference type="GO" id="GO:0005524">
    <property type="term" value="F:ATP binding"/>
    <property type="evidence" value="ECO:0007669"/>
    <property type="project" value="InterPro"/>
</dbReference>
<dbReference type="STRING" id="93625.A0A409VTP1"/>
<dbReference type="InterPro" id="IPR000719">
    <property type="entry name" value="Prot_kinase_dom"/>
</dbReference>
<organism evidence="4 5">
    <name type="scientific">Psilocybe cyanescens</name>
    <dbReference type="NCBI Taxonomy" id="93625"/>
    <lineage>
        <taxon>Eukaryota</taxon>
        <taxon>Fungi</taxon>
        <taxon>Dikarya</taxon>
        <taxon>Basidiomycota</taxon>
        <taxon>Agaricomycotina</taxon>
        <taxon>Agaricomycetes</taxon>
        <taxon>Agaricomycetidae</taxon>
        <taxon>Agaricales</taxon>
        <taxon>Agaricineae</taxon>
        <taxon>Strophariaceae</taxon>
        <taxon>Psilocybe</taxon>
    </lineage>
</organism>
<dbReference type="PROSITE" id="PS00108">
    <property type="entry name" value="PROTEIN_KINASE_ST"/>
    <property type="match status" value="1"/>
</dbReference>
<gene>
    <name evidence="4" type="ORF">CVT25_013700</name>
</gene>
<feature type="domain" description="Protein kinase" evidence="3">
    <location>
        <begin position="48"/>
        <end position="369"/>
    </location>
</feature>
<dbReference type="SUPFAM" id="SSF56112">
    <property type="entry name" value="Protein kinase-like (PK-like)"/>
    <property type="match status" value="1"/>
</dbReference>
<comment type="similarity">
    <text evidence="1">Belongs to the protein kinase superfamily. STE Ser/Thr protein kinase family. STE20 subfamily.</text>
</comment>
<keyword evidence="5" id="KW-1185">Reference proteome</keyword>
<evidence type="ECO:0000256" key="2">
    <source>
        <dbReference type="SAM" id="MobiDB-lite"/>
    </source>
</evidence>
<feature type="compositionally biased region" description="Polar residues" evidence="2">
    <location>
        <begin position="510"/>
        <end position="531"/>
    </location>
</feature>
<evidence type="ECO:0000259" key="3">
    <source>
        <dbReference type="PROSITE" id="PS50011"/>
    </source>
</evidence>
<evidence type="ECO:0000256" key="1">
    <source>
        <dbReference type="ARBA" id="ARBA00008874"/>
    </source>
</evidence>
<dbReference type="Gene3D" id="3.30.200.20">
    <property type="entry name" value="Phosphorylase Kinase, domain 1"/>
    <property type="match status" value="1"/>
</dbReference>
<reference evidence="4 5" key="1">
    <citation type="journal article" date="2018" name="Evol. Lett.">
        <title>Horizontal gene cluster transfer increased hallucinogenic mushroom diversity.</title>
        <authorList>
            <person name="Reynolds H.T."/>
            <person name="Vijayakumar V."/>
            <person name="Gluck-Thaler E."/>
            <person name="Korotkin H.B."/>
            <person name="Matheny P.B."/>
            <person name="Slot J.C."/>
        </authorList>
    </citation>
    <scope>NUCLEOTIDE SEQUENCE [LARGE SCALE GENOMIC DNA]</scope>
    <source>
        <strain evidence="4 5">2631</strain>
    </source>
</reference>
<dbReference type="Gene3D" id="1.10.510.10">
    <property type="entry name" value="Transferase(Phosphotransferase) domain 1"/>
    <property type="match status" value="1"/>
</dbReference>
<feature type="compositionally biased region" description="Low complexity" evidence="2">
    <location>
        <begin position="495"/>
        <end position="509"/>
    </location>
</feature>
<dbReference type="SMART" id="SM00220">
    <property type="entry name" value="S_TKc"/>
    <property type="match status" value="1"/>
</dbReference>
<dbReference type="PANTHER" id="PTHR48014:SF21">
    <property type="entry name" value="SERINE_THREONINE-PROTEIN KINASE FRAY2"/>
    <property type="match status" value="1"/>
</dbReference>
<dbReference type="GO" id="GO:0004672">
    <property type="term" value="F:protein kinase activity"/>
    <property type="evidence" value="ECO:0007669"/>
    <property type="project" value="InterPro"/>
</dbReference>
<feature type="region of interest" description="Disordered" evidence="2">
    <location>
        <begin position="436"/>
        <end position="531"/>
    </location>
</feature>
<feature type="compositionally biased region" description="Polar residues" evidence="2">
    <location>
        <begin position="562"/>
        <end position="574"/>
    </location>
</feature>
<feature type="region of interest" description="Disordered" evidence="2">
    <location>
        <begin position="237"/>
        <end position="257"/>
    </location>
</feature>
<protein>
    <recommendedName>
        <fullName evidence="3">Protein kinase domain-containing protein</fullName>
    </recommendedName>
</protein>
<dbReference type="Pfam" id="PF00069">
    <property type="entry name" value="Pkinase"/>
    <property type="match status" value="2"/>
</dbReference>
<dbReference type="InterPro" id="IPR011009">
    <property type="entry name" value="Kinase-like_dom_sf"/>
</dbReference>
<accession>A0A409VTP1</accession>
<dbReference type="AlphaFoldDB" id="A0A409VTP1"/>
<evidence type="ECO:0000313" key="5">
    <source>
        <dbReference type="Proteomes" id="UP000283269"/>
    </source>
</evidence>
<feature type="compositionally biased region" description="Low complexity" evidence="2">
    <location>
        <begin position="477"/>
        <end position="487"/>
    </location>
</feature>
<dbReference type="InterPro" id="IPR047173">
    <property type="entry name" value="STRAD_A/B-like"/>
</dbReference>
<sequence>MSLMDGLPLKSTASAASAQDHTMKNVAQKFIGAVEDEWQLYSDCSADYTIGAPIGFGASSIVYAAIYRPSSKKSSSDKASRGIPCALKVLDLDSLPPRSLQLLQRETTLMSLSKHPNVLRVRGSWMEGHKLHIALRLMNKGSAADVMRYGWPGGMEEDVVKCILAQALKGLKHLRLSYLHINGFIHRDVKAANLLIDDDGTVLLGDLGVAADLSEDTSRSSLPTPKPYSVTATASLPQARSASNGKRGVAFGGTSPAIQRPTIGKRKSFVGTPCWMAPELIQGKQYDSAADIWSFGITALELTQGRPPRSRESPQRVLLKTIQEDSPTLDREGGAHKYSRAFKEVVDSCLVKDPSKRPTAEELLQTSFFKSAKKQSYLINTILKDLPPLAQRQERHAVPSLLSANSVGSWDFATTVNSPTTSIYRRHVLENFDLGEDGTMEEERSSSRRHSRLVPWAGTHGDPMVDERPEPDAEFIPSSSPSSSASSVLGSDMGPSPASSPPDTSAPSSYTGTSEIEQKLQAASDSTSESMPLSFIEEHEHDPTLVGLKLVLPESASTSRVKNNDMLNAGSSGPTLWHRLKNNAKGTSSRSDLSDGAVTPRKDKDKGKTNGIFSNASRGLLSRASSRSLVSGLFCDILNEAEYQN</sequence>
<dbReference type="InParanoid" id="A0A409VTP1"/>
<name>A0A409VTP1_PSICY</name>
<dbReference type="Proteomes" id="UP000283269">
    <property type="component" value="Unassembled WGS sequence"/>
</dbReference>
<comment type="caution">
    <text evidence="4">The sequence shown here is derived from an EMBL/GenBank/DDBJ whole genome shotgun (WGS) entry which is preliminary data.</text>
</comment>
<evidence type="ECO:0000313" key="4">
    <source>
        <dbReference type="EMBL" id="PPQ69617.1"/>
    </source>
</evidence>
<dbReference type="PANTHER" id="PTHR48014">
    <property type="entry name" value="SERINE/THREONINE-PROTEIN KINASE FRAY2"/>
    <property type="match status" value="1"/>
</dbReference>
<dbReference type="InterPro" id="IPR008271">
    <property type="entry name" value="Ser/Thr_kinase_AS"/>
</dbReference>
<proteinExistence type="inferred from homology"/>
<feature type="region of interest" description="Disordered" evidence="2">
    <location>
        <begin position="562"/>
        <end position="613"/>
    </location>
</feature>
<dbReference type="EMBL" id="NHYD01003929">
    <property type="protein sequence ID" value="PPQ69617.1"/>
    <property type="molecule type" value="Genomic_DNA"/>
</dbReference>